<dbReference type="AlphaFoldDB" id="A0A375YKY6"/>
<dbReference type="EMBL" id="UEGS01000001">
    <property type="protein sequence ID" value="SRX81634.1"/>
    <property type="molecule type" value="Genomic_DNA"/>
</dbReference>
<dbReference type="InterPro" id="IPR050345">
    <property type="entry name" value="Aliph_Amidase/BUP"/>
</dbReference>
<keyword evidence="1 3" id="KW-0378">Hydrolase</keyword>
<dbReference type="PANTHER" id="PTHR43674:SF2">
    <property type="entry name" value="BETA-UREIDOPROPIONASE"/>
    <property type="match status" value="1"/>
</dbReference>
<name>A0A375YKY6_MYCPF</name>
<dbReference type="Proteomes" id="UP000252008">
    <property type="component" value="Unassembled WGS sequence"/>
</dbReference>
<dbReference type="SUPFAM" id="SSF56317">
    <property type="entry name" value="Carbon-nitrogen hydrolase"/>
    <property type="match status" value="1"/>
</dbReference>
<accession>A0A375YKY6</accession>
<evidence type="ECO:0000313" key="4">
    <source>
        <dbReference type="Proteomes" id="UP000252008"/>
    </source>
</evidence>
<keyword evidence="4" id="KW-1185">Reference proteome</keyword>
<dbReference type="GO" id="GO:0033388">
    <property type="term" value="P:putrescine biosynthetic process from arginine"/>
    <property type="evidence" value="ECO:0007669"/>
    <property type="project" value="TreeGrafter"/>
</dbReference>
<dbReference type="InterPro" id="IPR036526">
    <property type="entry name" value="C-N_Hydrolase_sf"/>
</dbReference>
<dbReference type="Pfam" id="PF00795">
    <property type="entry name" value="CN_hydrolase"/>
    <property type="match status" value="1"/>
</dbReference>
<sequence length="295" mass="31052">MTDRRTHSRREQGSLTVALEQIDVAVGAVEGNRGTALNRARAAFTGGADLVVLPELAISGYVVDRDLAAEVAEPLDGPTAAQFIGLAGEFDGLVTYGFCERAGTELYNTVVVVDGSGPVLHYRKLHLFDREKDVYTPGDLGLPVADTAFGRIGVCICYDLRFVEVLRALSLRGADLVLAPAAWVGGFDRTVPVTGGTRHVDSVLAQANLDQVAVVAVSQVAGAARGGPATLGGSVACDAYGELLTGPLSRTAADSATAVIDIEAVRAARVRGERIRPRDDRRTDVYALNYGGDAW</sequence>
<dbReference type="PROSITE" id="PS50263">
    <property type="entry name" value="CN_HYDROLASE"/>
    <property type="match status" value="1"/>
</dbReference>
<gene>
    <name evidence="3" type="ORF">MPP7335_03390</name>
</gene>
<feature type="domain" description="CN hydrolase" evidence="2">
    <location>
        <begin position="15"/>
        <end position="262"/>
    </location>
</feature>
<organism evidence="3 4">
    <name type="scientific">Mycolicibacterium parafortuitum</name>
    <name type="common">Mycobacterium parafortuitum</name>
    <dbReference type="NCBI Taxonomy" id="39692"/>
    <lineage>
        <taxon>Bacteria</taxon>
        <taxon>Bacillati</taxon>
        <taxon>Actinomycetota</taxon>
        <taxon>Actinomycetes</taxon>
        <taxon>Mycobacteriales</taxon>
        <taxon>Mycobacteriaceae</taxon>
        <taxon>Mycolicibacterium</taxon>
    </lineage>
</organism>
<dbReference type="InterPro" id="IPR003010">
    <property type="entry name" value="C-N_Hydrolase"/>
</dbReference>
<dbReference type="RefSeq" id="WP_165761636.1">
    <property type="nucleotide sequence ID" value="NZ_MVID01000027.1"/>
</dbReference>
<dbReference type="GO" id="GO:0050126">
    <property type="term" value="F:N-carbamoylputrescine amidase activity"/>
    <property type="evidence" value="ECO:0007669"/>
    <property type="project" value="TreeGrafter"/>
</dbReference>
<evidence type="ECO:0000313" key="3">
    <source>
        <dbReference type="EMBL" id="SRX81634.1"/>
    </source>
</evidence>
<reference evidence="3 4" key="1">
    <citation type="submission" date="2018-05" db="EMBL/GenBank/DDBJ databases">
        <authorList>
            <consortium name="IHU Genomes"/>
        </authorList>
    </citation>
    <scope>NUCLEOTIDE SEQUENCE [LARGE SCALE GENOMIC DNA]</scope>
    <source>
        <strain evidence="3 4">P7335</strain>
    </source>
</reference>
<evidence type="ECO:0000259" key="2">
    <source>
        <dbReference type="PROSITE" id="PS50263"/>
    </source>
</evidence>
<dbReference type="STRING" id="39692.BST38_23610"/>
<protein>
    <submittedName>
        <fullName evidence="3">Putative carbon-nitrogen hydrolase [Burkholderia xenovorans LB400]</fullName>
    </submittedName>
</protein>
<proteinExistence type="predicted"/>
<evidence type="ECO:0000256" key="1">
    <source>
        <dbReference type="ARBA" id="ARBA00022801"/>
    </source>
</evidence>
<dbReference type="PANTHER" id="PTHR43674">
    <property type="entry name" value="NITRILASE C965.09-RELATED"/>
    <property type="match status" value="1"/>
</dbReference>
<dbReference type="Gene3D" id="3.60.110.10">
    <property type="entry name" value="Carbon-nitrogen hydrolase"/>
    <property type="match status" value="1"/>
</dbReference>